<reference evidence="2 3" key="1">
    <citation type="submission" date="2019-10" db="EMBL/GenBank/DDBJ databases">
        <title>A novel species.</title>
        <authorList>
            <person name="Gao J."/>
        </authorList>
    </citation>
    <scope>NUCLEOTIDE SEQUENCE [LARGE SCALE GENOMIC DNA]</scope>
    <source>
        <strain evidence="2 3">QMT-28</strain>
    </source>
</reference>
<evidence type="ECO:0000256" key="1">
    <source>
        <dbReference type="SAM" id="SignalP"/>
    </source>
</evidence>
<keyword evidence="1" id="KW-0732">Signal</keyword>
<evidence type="ECO:0000313" key="2">
    <source>
        <dbReference type="EMBL" id="QFZ77822.1"/>
    </source>
</evidence>
<organism evidence="2 3">
    <name type="scientific">Streptomyces fagopyri</name>
    <dbReference type="NCBI Taxonomy" id="2662397"/>
    <lineage>
        <taxon>Bacteria</taxon>
        <taxon>Bacillati</taxon>
        <taxon>Actinomycetota</taxon>
        <taxon>Actinomycetes</taxon>
        <taxon>Kitasatosporales</taxon>
        <taxon>Streptomycetaceae</taxon>
        <taxon>Streptomyces</taxon>
    </lineage>
</organism>
<name>A0A5Q0LKS0_9ACTN</name>
<evidence type="ECO:0000313" key="3">
    <source>
        <dbReference type="Proteomes" id="UP000326179"/>
    </source>
</evidence>
<sequence length="338" mass="36462">MSLKCLGAVRGRMPLVVLTTSALALALGGAMPDSSSAAADGKPRCISTPRAYRAAWEARQVRCVSPSLFGTTHARGSASPYPSGFWYAWAGSSTNLERYLELRRTYGDTPPKVGIGVLSYVGYPGLNTWDTPTDLAVYTLPRGVRAQVPAFETWFRLLDEEFGSTAAYPLAAQTQLAYKYSRLGPRQDAVDAFQAVTGCRRNALLNGEEVSAKIGCNAAFLGALAAAGPSPYATGESKSCFRNFAARYRGPKNAAALRGALYQCQDAGFLNTGVGLGYNTYANPFVCKPAREQSVLQKYTGREFILPNTAFARLPSHTDIELELGKPSQRRFLNSGYC</sequence>
<proteinExistence type="predicted"/>
<dbReference type="AlphaFoldDB" id="A0A5Q0LKS0"/>
<dbReference type="EMBL" id="CP045643">
    <property type="protein sequence ID" value="QFZ77822.1"/>
    <property type="molecule type" value="Genomic_DNA"/>
</dbReference>
<accession>A0A5Q0LKS0</accession>
<gene>
    <name evidence="2" type="ORF">GFH48_35035</name>
</gene>
<dbReference type="RefSeq" id="WP_153292003.1">
    <property type="nucleotide sequence ID" value="NZ_CP045643.1"/>
</dbReference>
<keyword evidence="3" id="KW-1185">Reference proteome</keyword>
<dbReference type="KEGG" id="sfy:GFH48_35035"/>
<protein>
    <recommendedName>
        <fullName evidence="4">Peptidase</fullName>
    </recommendedName>
</protein>
<feature type="chain" id="PRO_5038655841" description="Peptidase" evidence="1">
    <location>
        <begin position="27"/>
        <end position="338"/>
    </location>
</feature>
<evidence type="ECO:0008006" key="4">
    <source>
        <dbReference type="Google" id="ProtNLM"/>
    </source>
</evidence>
<dbReference type="Proteomes" id="UP000326179">
    <property type="component" value="Chromosome"/>
</dbReference>
<feature type="signal peptide" evidence="1">
    <location>
        <begin position="1"/>
        <end position="26"/>
    </location>
</feature>